<evidence type="ECO:0000256" key="1">
    <source>
        <dbReference type="SAM" id="MobiDB-lite"/>
    </source>
</evidence>
<evidence type="ECO:0000313" key="4">
    <source>
        <dbReference type="EMBL" id="RCW83969.1"/>
    </source>
</evidence>
<dbReference type="EMBL" id="QPJL01000009">
    <property type="protein sequence ID" value="RCW83969.1"/>
    <property type="molecule type" value="Genomic_DNA"/>
</dbReference>
<gene>
    <name evidence="4" type="ORF">DFP89_109153</name>
</gene>
<dbReference type="SUPFAM" id="SSF47090">
    <property type="entry name" value="PGBD-like"/>
    <property type="match status" value="2"/>
</dbReference>
<dbReference type="OrthoDB" id="8092964at2"/>
<dbReference type="InterPro" id="IPR002477">
    <property type="entry name" value="Peptidoglycan-bd-like"/>
</dbReference>
<feature type="compositionally biased region" description="Pro residues" evidence="1">
    <location>
        <begin position="322"/>
        <end position="336"/>
    </location>
</feature>
<dbReference type="Gene3D" id="3.40.50.1460">
    <property type="match status" value="1"/>
</dbReference>
<accession>A0A368YWF1</accession>
<reference evidence="4 5" key="1">
    <citation type="submission" date="2018-07" db="EMBL/GenBank/DDBJ databases">
        <title>Genomic Encyclopedia of Type Strains, Phase III (KMG-III): the genomes of soil and plant-associated and newly described type strains.</title>
        <authorList>
            <person name="Whitman W."/>
        </authorList>
    </citation>
    <scope>NUCLEOTIDE SEQUENCE [LARGE SCALE GENOMIC DNA]</scope>
    <source>
        <strain evidence="4 5">CECT 8525</strain>
    </source>
</reference>
<sequence>MRLALALTASLIAALTAALPAVAEKRAVVIGNSDYRHAPDLAGADMRPLAEGLGAAGFRTGDGTDLDAAGLRTYLGTLTNADPQPGARIVVLNGRFLHDSGETWFLGTEAQETGLLSAGLQGVPLSLVMRLISDGQPGAVLMLGTDGQQMPAQAGLDSGVGRLVPPQGVAVITGTPEAIARGAAELMRGMSVTRAVAVDPALRLVAGSPGDLVAVPRNTTPATDDPLRDDRDAWAAAAAADSVSAYDRYLERHPRGIYSAAARERLARLKASPDTSDSDREAWAAAAAADTVPAYMGYLGRFPSGQYAAAARARLEDGRISPAPPQIRPQLPPAPPGSEVERDMALNSTERAMLQRELSRLGYGAGAADGVFGQRTRAAIAAWQRANKQPVTGFLTPAQRRIIGQQVAHLDGDNGSRDRAYWQETGARGDARGLRAYLRRYPNGLQAKTARRMLDEVTGSVTPDLPQGDQATWRWARQQGSAAAYETYLERYPRGQYAGDARDHLQTMRATTEAARREEANLRLDTTTRRLVEERLRIAGMRPGAVDGEFSDQTRAALRRYQGARNLRVTGFVTQETVSSLLADVLLR</sequence>
<dbReference type="RefSeq" id="WP_114349320.1">
    <property type="nucleotide sequence ID" value="NZ_QPJL01000009.1"/>
</dbReference>
<feature type="chain" id="PRO_5016727811" evidence="2">
    <location>
        <begin position="24"/>
        <end position="588"/>
    </location>
</feature>
<dbReference type="Gene3D" id="1.10.101.10">
    <property type="entry name" value="PGBD-like superfamily/PGBD"/>
    <property type="match status" value="2"/>
</dbReference>
<feature type="domain" description="Peptidoglycan binding-like" evidence="3">
    <location>
        <begin position="529"/>
        <end position="580"/>
    </location>
</feature>
<organism evidence="4 5">
    <name type="scientific">Paracoccus lutimaris</name>
    <dbReference type="NCBI Taxonomy" id="1490030"/>
    <lineage>
        <taxon>Bacteria</taxon>
        <taxon>Pseudomonadati</taxon>
        <taxon>Pseudomonadota</taxon>
        <taxon>Alphaproteobacteria</taxon>
        <taxon>Rhodobacterales</taxon>
        <taxon>Paracoccaceae</taxon>
        <taxon>Paracoccus</taxon>
    </lineage>
</organism>
<evidence type="ECO:0000259" key="3">
    <source>
        <dbReference type="Pfam" id="PF01471"/>
    </source>
</evidence>
<evidence type="ECO:0000256" key="2">
    <source>
        <dbReference type="SAM" id="SignalP"/>
    </source>
</evidence>
<keyword evidence="2" id="KW-0732">Signal</keyword>
<feature type="signal peptide" evidence="2">
    <location>
        <begin position="1"/>
        <end position="23"/>
    </location>
</feature>
<feature type="region of interest" description="Disordered" evidence="1">
    <location>
        <begin position="319"/>
        <end position="341"/>
    </location>
</feature>
<evidence type="ECO:0000313" key="5">
    <source>
        <dbReference type="Proteomes" id="UP000253345"/>
    </source>
</evidence>
<dbReference type="Pfam" id="PF01471">
    <property type="entry name" value="PG_binding_1"/>
    <property type="match status" value="2"/>
</dbReference>
<keyword evidence="5" id="KW-1185">Reference proteome</keyword>
<protein>
    <submittedName>
        <fullName evidence="4">Peptidoglycan hydrolase-like protein with peptidoglycan-binding domain</fullName>
    </submittedName>
</protein>
<dbReference type="InterPro" id="IPR036366">
    <property type="entry name" value="PGBDSf"/>
</dbReference>
<feature type="domain" description="Peptidoglycan binding-like" evidence="3">
    <location>
        <begin position="349"/>
        <end position="401"/>
    </location>
</feature>
<dbReference type="AlphaFoldDB" id="A0A368YWF1"/>
<name>A0A368YWF1_9RHOB</name>
<dbReference type="GO" id="GO:0016787">
    <property type="term" value="F:hydrolase activity"/>
    <property type="evidence" value="ECO:0007669"/>
    <property type="project" value="UniProtKB-KW"/>
</dbReference>
<dbReference type="Proteomes" id="UP000253345">
    <property type="component" value="Unassembled WGS sequence"/>
</dbReference>
<comment type="caution">
    <text evidence="4">The sequence shown here is derived from an EMBL/GenBank/DDBJ whole genome shotgun (WGS) entry which is preliminary data.</text>
</comment>
<dbReference type="InterPro" id="IPR036365">
    <property type="entry name" value="PGBD-like_sf"/>
</dbReference>
<keyword evidence="4" id="KW-0378">Hydrolase</keyword>
<proteinExistence type="predicted"/>